<dbReference type="KEGG" id="sgj:IAG43_31025"/>
<keyword evidence="3" id="KW-1185">Reference proteome</keyword>
<dbReference type="EMBL" id="CP060825">
    <property type="protein sequence ID" value="QNP66918.1"/>
    <property type="molecule type" value="Genomic_DNA"/>
</dbReference>
<name>A0A7H0I2A2_9ACTN</name>
<dbReference type="PROSITE" id="PS51186">
    <property type="entry name" value="GNAT"/>
    <property type="match status" value="1"/>
</dbReference>
<reference evidence="2 3" key="1">
    <citation type="submission" date="2020-08" db="EMBL/GenBank/DDBJ databases">
        <title>A novel species.</title>
        <authorList>
            <person name="Gao J."/>
        </authorList>
    </citation>
    <scope>NUCLEOTIDE SEQUENCE [LARGE SCALE GENOMIC DNA]</scope>
    <source>
        <strain evidence="2 3">CRPJ-33</strain>
    </source>
</reference>
<sequence length="170" mass="17201">MTTAAPPQSPPLRVPVVRPATARDGRALHRLSHGFAVAGALRERSVASYVRAAHDFLVVADGEGGLAGCAALRGYPATGGAPPAAVVYNVCVAPGSQGRGIGSALLRGLLRRAASEPVTAVFAATTGSGALFLRHGFVCGDGAGAPAAWLDALDPRRGSRILSRRVTGLT</sequence>
<dbReference type="SUPFAM" id="SSF55729">
    <property type="entry name" value="Acyl-CoA N-acyltransferases (Nat)"/>
    <property type="match status" value="1"/>
</dbReference>
<dbReference type="InterPro" id="IPR000182">
    <property type="entry name" value="GNAT_dom"/>
</dbReference>
<dbReference type="AlphaFoldDB" id="A0A7H0I2A2"/>
<evidence type="ECO:0000313" key="2">
    <source>
        <dbReference type="EMBL" id="QNP66918.1"/>
    </source>
</evidence>
<feature type="domain" description="N-acetyltransferase" evidence="1">
    <location>
        <begin position="15"/>
        <end position="156"/>
    </location>
</feature>
<dbReference type="GO" id="GO:0016747">
    <property type="term" value="F:acyltransferase activity, transferring groups other than amino-acyl groups"/>
    <property type="evidence" value="ECO:0007669"/>
    <property type="project" value="InterPro"/>
</dbReference>
<protein>
    <submittedName>
        <fullName evidence="2">GNAT family N-acetyltransferase</fullName>
    </submittedName>
</protein>
<keyword evidence="2" id="KW-0808">Transferase</keyword>
<gene>
    <name evidence="2" type="ORF">IAG43_31025</name>
</gene>
<accession>A0A7H0I2A2</accession>
<dbReference type="Proteomes" id="UP000516230">
    <property type="component" value="Chromosome"/>
</dbReference>
<dbReference type="InterPro" id="IPR016181">
    <property type="entry name" value="Acyl_CoA_acyltransferase"/>
</dbReference>
<dbReference type="CDD" id="cd04301">
    <property type="entry name" value="NAT_SF"/>
    <property type="match status" value="1"/>
</dbReference>
<evidence type="ECO:0000259" key="1">
    <source>
        <dbReference type="PROSITE" id="PS51186"/>
    </source>
</evidence>
<evidence type="ECO:0000313" key="3">
    <source>
        <dbReference type="Proteomes" id="UP000516230"/>
    </source>
</evidence>
<proteinExistence type="predicted"/>
<organism evidence="2 3">
    <name type="scientific">Streptomyces genisteinicus</name>
    <dbReference type="NCBI Taxonomy" id="2768068"/>
    <lineage>
        <taxon>Bacteria</taxon>
        <taxon>Bacillati</taxon>
        <taxon>Actinomycetota</taxon>
        <taxon>Actinomycetes</taxon>
        <taxon>Kitasatosporales</taxon>
        <taxon>Streptomycetaceae</taxon>
        <taxon>Streptomyces</taxon>
    </lineage>
</organism>
<dbReference type="Pfam" id="PF00583">
    <property type="entry name" value="Acetyltransf_1"/>
    <property type="match status" value="1"/>
</dbReference>
<dbReference type="Gene3D" id="3.40.630.30">
    <property type="match status" value="1"/>
</dbReference>